<gene>
    <name evidence="1" type="ORF">UFOVP193_27</name>
</gene>
<name>A0A6J7WNG0_9CAUD</name>
<accession>A0A6J7WNG0</accession>
<reference evidence="1" key="1">
    <citation type="submission" date="2020-05" db="EMBL/GenBank/DDBJ databases">
        <authorList>
            <person name="Chiriac C."/>
            <person name="Salcher M."/>
            <person name="Ghai R."/>
            <person name="Kavagutti S V."/>
        </authorList>
    </citation>
    <scope>NUCLEOTIDE SEQUENCE</scope>
</reference>
<protein>
    <submittedName>
        <fullName evidence="1">Uncharacterized protein</fullName>
    </submittedName>
</protein>
<sequence>MKDYALPLIVLRKLSREYEDAMQKKQWALAYQISTDMIEMALKLQDISDD</sequence>
<organism evidence="1">
    <name type="scientific">uncultured Caudovirales phage</name>
    <dbReference type="NCBI Taxonomy" id="2100421"/>
    <lineage>
        <taxon>Viruses</taxon>
        <taxon>Duplodnaviria</taxon>
        <taxon>Heunggongvirae</taxon>
        <taxon>Uroviricota</taxon>
        <taxon>Caudoviricetes</taxon>
        <taxon>Peduoviridae</taxon>
        <taxon>Maltschvirus</taxon>
        <taxon>Maltschvirus maltsch</taxon>
    </lineage>
</organism>
<evidence type="ECO:0000313" key="1">
    <source>
        <dbReference type="EMBL" id="CAB5214148.1"/>
    </source>
</evidence>
<proteinExistence type="predicted"/>
<dbReference type="EMBL" id="LR798240">
    <property type="protein sequence ID" value="CAB5214148.1"/>
    <property type="molecule type" value="Genomic_DNA"/>
</dbReference>